<dbReference type="EMBL" id="KK785495">
    <property type="protein sequence ID" value="KDO42310.1"/>
    <property type="molecule type" value="Genomic_DNA"/>
</dbReference>
<gene>
    <name evidence="1" type="ORF">CISIN_1g0196082mg</name>
</gene>
<dbReference type="AlphaFoldDB" id="A0A067DL60"/>
<dbReference type="Proteomes" id="UP000027120">
    <property type="component" value="Unassembled WGS sequence"/>
</dbReference>
<sequence>VHCENVRNRLMSMLFLTEIGLKLFHAPTILLRLLYMLVCWWQVEELISPYGCFLHLWWLTWYLQQQKLRGGIFVNLTITQVTDMQLFHMYISIPA</sequence>
<organism evidence="1 2">
    <name type="scientific">Citrus sinensis</name>
    <name type="common">Sweet orange</name>
    <name type="synonym">Citrus aurantium var. sinensis</name>
    <dbReference type="NCBI Taxonomy" id="2711"/>
    <lineage>
        <taxon>Eukaryota</taxon>
        <taxon>Viridiplantae</taxon>
        <taxon>Streptophyta</taxon>
        <taxon>Embryophyta</taxon>
        <taxon>Tracheophyta</taxon>
        <taxon>Spermatophyta</taxon>
        <taxon>Magnoliopsida</taxon>
        <taxon>eudicotyledons</taxon>
        <taxon>Gunneridae</taxon>
        <taxon>Pentapetalae</taxon>
        <taxon>rosids</taxon>
        <taxon>malvids</taxon>
        <taxon>Sapindales</taxon>
        <taxon>Rutaceae</taxon>
        <taxon>Aurantioideae</taxon>
        <taxon>Citrus</taxon>
    </lineage>
</organism>
<protein>
    <submittedName>
        <fullName evidence="1">Uncharacterized protein</fullName>
    </submittedName>
</protein>
<accession>A0A067DL60</accession>
<evidence type="ECO:0000313" key="1">
    <source>
        <dbReference type="EMBL" id="KDO42310.1"/>
    </source>
</evidence>
<reference evidence="1 2" key="1">
    <citation type="submission" date="2014-04" db="EMBL/GenBank/DDBJ databases">
        <authorList>
            <consortium name="International Citrus Genome Consortium"/>
            <person name="Gmitter F."/>
            <person name="Chen C."/>
            <person name="Farmerie W."/>
            <person name="Harkins T."/>
            <person name="Desany B."/>
            <person name="Mohiuddin M."/>
            <person name="Kodira C."/>
            <person name="Borodovsky M."/>
            <person name="Lomsadze A."/>
            <person name="Burns P."/>
            <person name="Jenkins J."/>
            <person name="Prochnik S."/>
            <person name="Shu S."/>
            <person name="Chapman J."/>
            <person name="Pitluck S."/>
            <person name="Schmutz J."/>
            <person name="Rokhsar D."/>
        </authorList>
    </citation>
    <scope>NUCLEOTIDE SEQUENCE</scope>
</reference>
<keyword evidence="2" id="KW-1185">Reference proteome</keyword>
<proteinExistence type="predicted"/>
<feature type="non-terminal residue" evidence="1">
    <location>
        <position position="1"/>
    </location>
</feature>
<name>A0A067DL60_CITSI</name>
<evidence type="ECO:0000313" key="2">
    <source>
        <dbReference type="Proteomes" id="UP000027120"/>
    </source>
</evidence>